<sequence length="467" mass="52938">MVIRKADVVVLSGRHVLTDWMGLRAEDRTGNGGAPGRGVVGGLRFAFYGRTSTTERQDPVTSRAWQLEVAQELTAGYGTITATFFDAGRSRRDRWRDRPQAAELLAAVRDPDRGFDAIVVGEYERGFAGDQLERLPALFRRHGVQVWLPEAGGPVDLDTPEHRALVRMLGAQSLREVVRARHRAIAAMRTLTEEGRYLGGRAPYGYRLVDAGLHPHPAGARRGRNVVRLEPDPETAPTVRWLFAERQAGRSIDTLAEILNQQHTPCPSAHDPQRNTHRTRRRWTAETVTTILRNPRYTGWQVWNRQSVDHDHHSPTDQRRRRVTKWKPAHQWVLSRQPAHPALVSERDFVAVQHIRAQRPNQHGETRHYMLAGLLRCGTCGRRMEARWAHGRPGYRCRHHHGARTEQTPPTLYYREEQLIVRIGHVLHLPAAASPHTVVDKLRADHAVITCHANRVVIDEPHVSAGP</sequence>
<dbReference type="PANTHER" id="PTHR30461">
    <property type="entry name" value="DNA-INVERTASE FROM LAMBDOID PROPHAGE"/>
    <property type="match status" value="1"/>
</dbReference>
<dbReference type="GO" id="GO:0000150">
    <property type="term" value="F:DNA strand exchange activity"/>
    <property type="evidence" value="ECO:0007669"/>
    <property type="project" value="InterPro"/>
</dbReference>
<dbReference type="InterPro" id="IPR050639">
    <property type="entry name" value="SSR_resolvase"/>
</dbReference>
<dbReference type="InterPro" id="IPR038109">
    <property type="entry name" value="DNA_bind_recomb_sf"/>
</dbReference>
<dbReference type="InterPro" id="IPR025827">
    <property type="entry name" value="Zn_ribbon_recom_dom"/>
</dbReference>
<dbReference type="AlphaFoldDB" id="A0A7W9HJS0"/>
<feature type="domain" description="Recombinase" evidence="1">
    <location>
        <begin position="203"/>
        <end position="363"/>
    </location>
</feature>
<protein>
    <submittedName>
        <fullName evidence="2">DNA invertase Pin-like site-specific DNA recombinase</fullName>
    </submittedName>
</protein>
<dbReference type="PROSITE" id="PS51737">
    <property type="entry name" value="RECOMBINASE_DNA_BIND"/>
    <property type="match status" value="1"/>
</dbReference>
<name>A0A7W9HJS0_9PSEU</name>
<reference evidence="2 3" key="1">
    <citation type="submission" date="2020-08" db="EMBL/GenBank/DDBJ databases">
        <title>Sequencing the genomes of 1000 actinobacteria strains.</title>
        <authorList>
            <person name="Klenk H.-P."/>
        </authorList>
    </citation>
    <scope>NUCLEOTIDE SEQUENCE [LARGE SCALE GENOMIC DNA]</scope>
    <source>
        <strain evidence="2 3">DSM 45486</strain>
    </source>
</reference>
<dbReference type="GO" id="GO:0003677">
    <property type="term" value="F:DNA binding"/>
    <property type="evidence" value="ECO:0007669"/>
    <property type="project" value="InterPro"/>
</dbReference>
<dbReference type="Pfam" id="PF07508">
    <property type="entry name" value="Recombinase"/>
    <property type="match status" value="1"/>
</dbReference>
<dbReference type="Pfam" id="PF13408">
    <property type="entry name" value="Zn_ribbon_recom"/>
    <property type="match status" value="1"/>
</dbReference>
<dbReference type="RefSeq" id="WP_184920985.1">
    <property type="nucleotide sequence ID" value="NZ_JACHMO010000001.1"/>
</dbReference>
<gene>
    <name evidence="2" type="ORF">F4560_003351</name>
</gene>
<organism evidence="2 3">
    <name type="scientific">Saccharothrix ecbatanensis</name>
    <dbReference type="NCBI Taxonomy" id="1105145"/>
    <lineage>
        <taxon>Bacteria</taxon>
        <taxon>Bacillati</taxon>
        <taxon>Actinomycetota</taxon>
        <taxon>Actinomycetes</taxon>
        <taxon>Pseudonocardiales</taxon>
        <taxon>Pseudonocardiaceae</taxon>
        <taxon>Saccharothrix</taxon>
    </lineage>
</organism>
<dbReference type="InterPro" id="IPR036162">
    <property type="entry name" value="Resolvase-like_N_sf"/>
</dbReference>
<dbReference type="SMART" id="SM00857">
    <property type="entry name" value="Resolvase"/>
    <property type="match status" value="1"/>
</dbReference>
<evidence type="ECO:0000313" key="2">
    <source>
        <dbReference type="EMBL" id="MBB5803583.1"/>
    </source>
</evidence>
<comment type="caution">
    <text evidence="2">The sequence shown here is derived from an EMBL/GenBank/DDBJ whole genome shotgun (WGS) entry which is preliminary data.</text>
</comment>
<dbReference type="Gene3D" id="3.90.1750.20">
    <property type="entry name" value="Putative Large Serine Recombinase, Chain B, Domain 2"/>
    <property type="match status" value="1"/>
</dbReference>
<keyword evidence="3" id="KW-1185">Reference proteome</keyword>
<dbReference type="InterPro" id="IPR011109">
    <property type="entry name" value="DNA_bind_recombinase_dom"/>
</dbReference>
<proteinExistence type="predicted"/>
<dbReference type="Proteomes" id="UP000552097">
    <property type="component" value="Unassembled WGS sequence"/>
</dbReference>
<evidence type="ECO:0000313" key="3">
    <source>
        <dbReference type="Proteomes" id="UP000552097"/>
    </source>
</evidence>
<dbReference type="PANTHER" id="PTHR30461:SF23">
    <property type="entry name" value="DNA RECOMBINASE-RELATED"/>
    <property type="match status" value="1"/>
</dbReference>
<evidence type="ECO:0000259" key="1">
    <source>
        <dbReference type="PROSITE" id="PS51737"/>
    </source>
</evidence>
<dbReference type="InterPro" id="IPR006119">
    <property type="entry name" value="Resolv_N"/>
</dbReference>
<dbReference type="Pfam" id="PF00239">
    <property type="entry name" value="Resolvase"/>
    <property type="match status" value="1"/>
</dbReference>
<accession>A0A7W9HJS0</accession>
<dbReference type="Gene3D" id="3.40.50.1390">
    <property type="entry name" value="Resolvase, N-terminal catalytic domain"/>
    <property type="match status" value="1"/>
</dbReference>
<dbReference type="SUPFAM" id="SSF53041">
    <property type="entry name" value="Resolvase-like"/>
    <property type="match status" value="1"/>
</dbReference>
<dbReference type="EMBL" id="JACHMO010000001">
    <property type="protein sequence ID" value="MBB5803583.1"/>
    <property type="molecule type" value="Genomic_DNA"/>
</dbReference>